<keyword evidence="1" id="KW-0472">Membrane</keyword>
<feature type="transmembrane region" description="Helical" evidence="1">
    <location>
        <begin position="36"/>
        <end position="62"/>
    </location>
</feature>
<comment type="caution">
    <text evidence="2">The sequence shown here is derived from an EMBL/GenBank/DDBJ whole genome shotgun (WGS) entry which is preliminary data.</text>
</comment>
<proteinExistence type="predicted"/>
<gene>
    <name evidence="2" type="ORF">GRX01_06195</name>
</gene>
<sequence length="137" mass="14299">MARGRRVRFDLADIAQQAVGALILAGGLLIPGDIWIVAAGMSLAHAVVGVTLALGLTYVALYTAIERRDPTNERSVAGLPLRFCSTVGVAVGVSLVLVWLYALPLEEPRSTVEVVKAVLVATFFASLVAAVADAALE</sequence>
<feature type="transmembrane region" description="Helical" evidence="1">
    <location>
        <begin position="83"/>
        <end position="102"/>
    </location>
</feature>
<dbReference type="InterPro" id="IPR024464">
    <property type="entry name" value="DUF2391"/>
</dbReference>
<keyword evidence="1" id="KW-1133">Transmembrane helix</keyword>
<keyword evidence="1" id="KW-0812">Transmembrane</keyword>
<dbReference type="EMBL" id="WUUS01000003">
    <property type="protein sequence ID" value="MXR40930.1"/>
    <property type="molecule type" value="Genomic_DNA"/>
</dbReference>
<dbReference type="AlphaFoldDB" id="A0A6B0SY86"/>
<accession>A0A6B0SY86</accession>
<name>A0A6B0SY86_9EURY</name>
<feature type="transmembrane region" description="Helical" evidence="1">
    <location>
        <begin position="114"/>
        <end position="136"/>
    </location>
</feature>
<dbReference type="Pfam" id="PF09622">
    <property type="entry name" value="DUF2391"/>
    <property type="match status" value="1"/>
</dbReference>
<organism evidence="2 3">
    <name type="scientific">Halobaculum saliterrae</name>
    <dbReference type="NCBI Taxonomy" id="2073113"/>
    <lineage>
        <taxon>Archaea</taxon>
        <taxon>Methanobacteriati</taxon>
        <taxon>Methanobacteriota</taxon>
        <taxon>Stenosarchaea group</taxon>
        <taxon>Halobacteria</taxon>
        <taxon>Halobacteriales</taxon>
        <taxon>Haloferacaceae</taxon>
        <taxon>Halobaculum</taxon>
    </lineage>
</organism>
<protein>
    <submittedName>
        <fullName evidence="2">DUF2391 family protein</fullName>
    </submittedName>
</protein>
<reference evidence="2 3" key="1">
    <citation type="submission" date="2019-12" db="EMBL/GenBank/DDBJ databases">
        <title>Isolation and characterization of three novel carbon monoxide-oxidizing members of Halobacteria from salione crusts and soils.</title>
        <authorList>
            <person name="Myers M.R."/>
            <person name="King G.M."/>
        </authorList>
    </citation>
    <scope>NUCLEOTIDE SEQUENCE [LARGE SCALE GENOMIC DNA]</scope>
    <source>
        <strain evidence="2 3">WSA2</strain>
    </source>
</reference>
<evidence type="ECO:0000313" key="3">
    <source>
        <dbReference type="Proteomes" id="UP000437065"/>
    </source>
</evidence>
<evidence type="ECO:0000313" key="2">
    <source>
        <dbReference type="EMBL" id="MXR40930.1"/>
    </source>
</evidence>
<dbReference type="Proteomes" id="UP000437065">
    <property type="component" value="Unassembled WGS sequence"/>
</dbReference>
<evidence type="ECO:0000256" key="1">
    <source>
        <dbReference type="SAM" id="Phobius"/>
    </source>
</evidence>
<dbReference type="RefSeq" id="WP_159664569.1">
    <property type="nucleotide sequence ID" value="NZ_WUUS01000003.1"/>
</dbReference>
<keyword evidence="3" id="KW-1185">Reference proteome</keyword>